<feature type="non-terminal residue" evidence="1">
    <location>
        <position position="81"/>
    </location>
</feature>
<reference evidence="1 2" key="1">
    <citation type="journal article" date="2021" name="Nat. Plants">
        <title>The Taxus genome provides insights into paclitaxel biosynthesis.</title>
        <authorList>
            <person name="Xiong X."/>
            <person name="Gou J."/>
            <person name="Liao Q."/>
            <person name="Li Y."/>
            <person name="Zhou Q."/>
            <person name="Bi G."/>
            <person name="Li C."/>
            <person name="Du R."/>
            <person name="Wang X."/>
            <person name="Sun T."/>
            <person name="Guo L."/>
            <person name="Liang H."/>
            <person name="Lu P."/>
            <person name="Wu Y."/>
            <person name="Zhang Z."/>
            <person name="Ro D.K."/>
            <person name="Shang Y."/>
            <person name="Huang S."/>
            <person name="Yan J."/>
        </authorList>
    </citation>
    <scope>NUCLEOTIDE SEQUENCE [LARGE SCALE GENOMIC DNA]</scope>
    <source>
        <strain evidence="1">Ta-2019</strain>
    </source>
</reference>
<evidence type="ECO:0000313" key="1">
    <source>
        <dbReference type="EMBL" id="KAH9305316.1"/>
    </source>
</evidence>
<dbReference type="AlphaFoldDB" id="A0AA38KIG3"/>
<comment type="caution">
    <text evidence="1">The sequence shown here is derived from an EMBL/GenBank/DDBJ whole genome shotgun (WGS) entry which is preliminary data.</text>
</comment>
<dbReference type="EMBL" id="JAHRHJ020000008">
    <property type="protein sequence ID" value="KAH9305316.1"/>
    <property type="molecule type" value="Genomic_DNA"/>
</dbReference>
<dbReference type="Proteomes" id="UP000824469">
    <property type="component" value="Unassembled WGS sequence"/>
</dbReference>
<name>A0AA38KIG3_TAXCH</name>
<evidence type="ECO:0000313" key="2">
    <source>
        <dbReference type="Proteomes" id="UP000824469"/>
    </source>
</evidence>
<feature type="non-terminal residue" evidence="1">
    <location>
        <position position="1"/>
    </location>
</feature>
<organism evidence="1 2">
    <name type="scientific">Taxus chinensis</name>
    <name type="common">Chinese yew</name>
    <name type="synonym">Taxus wallichiana var. chinensis</name>
    <dbReference type="NCBI Taxonomy" id="29808"/>
    <lineage>
        <taxon>Eukaryota</taxon>
        <taxon>Viridiplantae</taxon>
        <taxon>Streptophyta</taxon>
        <taxon>Embryophyta</taxon>
        <taxon>Tracheophyta</taxon>
        <taxon>Spermatophyta</taxon>
        <taxon>Pinopsida</taxon>
        <taxon>Pinidae</taxon>
        <taxon>Conifers II</taxon>
        <taxon>Cupressales</taxon>
        <taxon>Taxaceae</taxon>
        <taxon>Taxus</taxon>
    </lineage>
</organism>
<keyword evidence="2" id="KW-1185">Reference proteome</keyword>
<protein>
    <submittedName>
        <fullName evidence="1">Uncharacterized protein</fullName>
    </submittedName>
</protein>
<gene>
    <name evidence="1" type="ORF">KI387_009720</name>
</gene>
<sequence>GLKTDFLKSKKSDSEEKWTIKHLDNITMVFIFLNALHNNEAVYFPETSPSSAERQARGSRLMLRRGGDSGESLFPLSCMST</sequence>
<proteinExistence type="predicted"/>
<accession>A0AA38KIG3</accession>